<accession>A0A0C3BHD1</accession>
<protein>
    <recommendedName>
        <fullName evidence="2">HNH nuclease domain-containing protein</fullName>
    </recommendedName>
</protein>
<proteinExistence type="predicted"/>
<sequence>MTDNENYTTTDEYDPTDAPSCAATNSMSMAAKKRVSSATALTGLFGTRCLIENTDESNAVEYAHCLPRSTKSKLLDSLEFSWNMTRFTLNVDTRINIIRLNSKLHRLFDSGDWLLLPETSIIDRYHEAVFSKCPLIDEPVYRYILVAHPDMLLVPIHRQHSPPIQGKPPVDFTLHSHPYPEFPTIVSHVHPRFVLCNAGAKVVEDFEVWAKQGVPEPVIRKVACIWTAWTKEVGRKGIEERAFLNRIDDNPDADDNNSERTANHRVTSSALKRKLPEQQGSPTPAQKGSKQQKLADGGGWLDDETLREFDQQTSIEMMGYCVLHLTFRMLY</sequence>
<evidence type="ECO:0000256" key="1">
    <source>
        <dbReference type="SAM" id="MobiDB-lite"/>
    </source>
</evidence>
<keyword evidence="4" id="KW-1185">Reference proteome</keyword>
<dbReference type="Proteomes" id="UP000053424">
    <property type="component" value="Unassembled WGS sequence"/>
</dbReference>
<evidence type="ECO:0000259" key="2">
    <source>
        <dbReference type="Pfam" id="PF13391"/>
    </source>
</evidence>
<reference evidence="4" key="2">
    <citation type="submission" date="2015-01" db="EMBL/GenBank/DDBJ databases">
        <title>Evolutionary Origins and Diversification of the Mycorrhizal Mutualists.</title>
        <authorList>
            <consortium name="DOE Joint Genome Institute"/>
            <consortium name="Mycorrhizal Genomics Consortium"/>
            <person name="Kohler A."/>
            <person name="Kuo A."/>
            <person name="Nagy L.G."/>
            <person name="Floudas D."/>
            <person name="Copeland A."/>
            <person name="Barry K.W."/>
            <person name="Cichocki N."/>
            <person name="Veneault-Fourrey C."/>
            <person name="LaButti K."/>
            <person name="Lindquist E.A."/>
            <person name="Lipzen A."/>
            <person name="Lundell T."/>
            <person name="Morin E."/>
            <person name="Murat C."/>
            <person name="Riley R."/>
            <person name="Ohm R."/>
            <person name="Sun H."/>
            <person name="Tunlid A."/>
            <person name="Henrissat B."/>
            <person name="Grigoriev I.V."/>
            <person name="Hibbett D.S."/>
            <person name="Martin F."/>
        </authorList>
    </citation>
    <scope>NUCLEOTIDE SEQUENCE [LARGE SCALE GENOMIC DNA]</scope>
    <source>
        <strain evidence="4">h7</strain>
    </source>
</reference>
<dbReference type="HOGENOM" id="CLU_839536_0_0_1"/>
<reference evidence="3 4" key="1">
    <citation type="submission" date="2014-04" db="EMBL/GenBank/DDBJ databases">
        <authorList>
            <consortium name="DOE Joint Genome Institute"/>
            <person name="Kuo A."/>
            <person name="Gay G."/>
            <person name="Dore J."/>
            <person name="Kohler A."/>
            <person name="Nagy L.G."/>
            <person name="Floudas D."/>
            <person name="Copeland A."/>
            <person name="Barry K.W."/>
            <person name="Cichocki N."/>
            <person name="Veneault-Fourrey C."/>
            <person name="LaButti K."/>
            <person name="Lindquist E.A."/>
            <person name="Lipzen A."/>
            <person name="Lundell T."/>
            <person name="Morin E."/>
            <person name="Murat C."/>
            <person name="Sun H."/>
            <person name="Tunlid A."/>
            <person name="Henrissat B."/>
            <person name="Grigoriev I.V."/>
            <person name="Hibbett D.S."/>
            <person name="Martin F."/>
            <person name="Nordberg H.P."/>
            <person name="Cantor M.N."/>
            <person name="Hua S.X."/>
        </authorList>
    </citation>
    <scope>NUCLEOTIDE SEQUENCE [LARGE SCALE GENOMIC DNA]</scope>
    <source>
        <strain evidence="4">h7</strain>
    </source>
</reference>
<gene>
    <name evidence="3" type="ORF">M413DRAFT_31996</name>
</gene>
<dbReference type="OrthoDB" id="3133596at2759"/>
<feature type="compositionally biased region" description="Polar residues" evidence="1">
    <location>
        <begin position="278"/>
        <end position="292"/>
    </location>
</feature>
<dbReference type="AlphaFoldDB" id="A0A0C3BHD1"/>
<organism evidence="3 4">
    <name type="scientific">Hebeloma cylindrosporum</name>
    <dbReference type="NCBI Taxonomy" id="76867"/>
    <lineage>
        <taxon>Eukaryota</taxon>
        <taxon>Fungi</taxon>
        <taxon>Dikarya</taxon>
        <taxon>Basidiomycota</taxon>
        <taxon>Agaricomycotina</taxon>
        <taxon>Agaricomycetes</taxon>
        <taxon>Agaricomycetidae</taxon>
        <taxon>Agaricales</taxon>
        <taxon>Agaricineae</taxon>
        <taxon>Hymenogastraceae</taxon>
        <taxon>Hebeloma</taxon>
    </lineage>
</organism>
<name>A0A0C3BHD1_HEBCY</name>
<dbReference type="STRING" id="686832.A0A0C3BHD1"/>
<dbReference type="InterPro" id="IPR003615">
    <property type="entry name" value="HNH_nuc"/>
</dbReference>
<evidence type="ECO:0000313" key="4">
    <source>
        <dbReference type="Proteomes" id="UP000053424"/>
    </source>
</evidence>
<feature type="region of interest" description="Disordered" evidence="1">
    <location>
        <begin position="247"/>
        <end position="299"/>
    </location>
</feature>
<dbReference type="Pfam" id="PF13391">
    <property type="entry name" value="HNH_2"/>
    <property type="match status" value="1"/>
</dbReference>
<feature type="domain" description="HNH nuclease" evidence="2">
    <location>
        <begin position="49"/>
        <end position="113"/>
    </location>
</feature>
<dbReference type="EMBL" id="KN831809">
    <property type="protein sequence ID" value="KIM36095.1"/>
    <property type="molecule type" value="Genomic_DNA"/>
</dbReference>
<evidence type="ECO:0000313" key="3">
    <source>
        <dbReference type="EMBL" id="KIM36095.1"/>
    </source>
</evidence>